<evidence type="ECO:0000256" key="4">
    <source>
        <dbReference type="ARBA" id="ARBA00022827"/>
    </source>
</evidence>
<gene>
    <name evidence="7" type="ORF">GIB67_023882</name>
</gene>
<dbReference type="InterPro" id="IPR006094">
    <property type="entry name" value="Oxid_FAD_bind_N"/>
</dbReference>
<keyword evidence="2" id="KW-0285">Flavoprotein</keyword>
<reference evidence="7 8" key="1">
    <citation type="journal article" date="2020" name="IScience">
        <title>Genome Sequencing of the Endangered Kingdonia uniflora (Circaeasteraceae, Ranunculales) Reveals Potential Mechanisms of Evolutionary Specialization.</title>
        <authorList>
            <person name="Sun Y."/>
            <person name="Deng T."/>
            <person name="Zhang A."/>
            <person name="Moore M.J."/>
            <person name="Landis J.B."/>
            <person name="Lin N."/>
            <person name="Zhang H."/>
            <person name="Zhang X."/>
            <person name="Huang J."/>
            <person name="Zhang X."/>
            <person name="Sun H."/>
            <person name="Wang H."/>
        </authorList>
    </citation>
    <scope>NUCLEOTIDE SEQUENCE [LARGE SCALE GENOMIC DNA]</scope>
    <source>
        <strain evidence="7">TB1705</strain>
        <tissue evidence="7">Leaf</tissue>
    </source>
</reference>
<name>A0A7J7NGR5_9MAGN</name>
<dbReference type="Proteomes" id="UP000541444">
    <property type="component" value="Unassembled WGS sequence"/>
</dbReference>
<dbReference type="GO" id="GO:0071949">
    <property type="term" value="F:FAD binding"/>
    <property type="evidence" value="ECO:0007669"/>
    <property type="project" value="InterPro"/>
</dbReference>
<dbReference type="SUPFAM" id="SSF56176">
    <property type="entry name" value="FAD-binding/transporter-associated domain-like"/>
    <property type="match status" value="1"/>
</dbReference>
<dbReference type="GO" id="GO:0016491">
    <property type="term" value="F:oxidoreductase activity"/>
    <property type="evidence" value="ECO:0007669"/>
    <property type="project" value="InterPro"/>
</dbReference>
<organism evidence="7 8">
    <name type="scientific">Kingdonia uniflora</name>
    <dbReference type="NCBI Taxonomy" id="39325"/>
    <lineage>
        <taxon>Eukaryota</taxon>
        <taxon>Viridiplantae</taxon>
        <taxon>Streptophyta</taxon>
        <taxon>Embryophyta</taxon>
        <taxon>Tracheophyta</taxon>
        <taxon>Spermatophyta</taxon>
        <taxon>Magnoliopsida</taxon>
        <taxon>Ranunculales</taxon>
        <taxon>Circaeasteraceae</taxon>
        <taxon>Kingdonia</taxon>
    </lineage>
</organism>
<dbReference type="AlphaFoldDB" id="A0A7J7NGR5"/>
<dbReference type="Gene3D" id="3.30.465.10">
    <property type="match status" value="1"/>
</dbReference>
<dbReference type="InterPro" id="IPR016166">
    <property type="entry name" value="FAD-bd_PCMH"/>
</dbReference>
<evidence type="ECO:0000256" key="3">
    <source>
        <dbReference type="ARBA" id="ARBA00022729"/>
    </source>
</evidence>
<dbReference type="Gene3D" id="3.40.462.20">
    <property type="match status" value="1"/>
</dbReference>
<proteinExistence type="inferred from homology"/>
<dbReference type="InterPro" id="IPR012951">
    <property type="entry name" value="BBE"/>
</dbReference>
<accession>A0A7J7NGR5</accession>
<keyword evidence="3" id="KW-0732">Signal</keyword>
<dbReference type="Pfam" id="PF01565">
    <property type="entry name" value="FAD_binding_4"/>
    <property type="match status" value="1"/>
</dbReference>
<evidence type="ECO:0000313" key="8">
    <source>
        <dbReference type="Proteomes" id="UP000541444"/>
    </source>
</evidence>
<comment type="similarity">
    <text evidence="1">Belongs to the oxygen-dependent FAD-linked oxidoreductase family.</text>
</comment>
<keyword evidence="8" id="KW-1185">Reference proteome</keyword>
<protein>
    <recommendedName>
        <fullName evidence="6">FAD-binding PCMH-type domain-containing protein</fullName>
    </recommendedName>
</protein>
<dbReference type="PANTHER" id="PTHR32448">
    <property type="entry name" value="OS08G0158400 PROTEIN"/>
    <property type="match status" value="1"/>
</dbReference>
<comment type="caution">
    <text evidence="7">The sequence shown here is derived from an EMBL/GenBank/DDBJ whole genome shotgun (WGS) entry which is preliminary data.</text>
</comment>
<dbReference type="EMBL" id="JACGCM010000811">
    <property type="protein sequence ID" value="KAF6166172.1"/>
    <property type="molecule type" value="Genomic_DNA"/>
</dbReference>
<dbReference type="PROSITE" id="PS51387">
    <property type="entry name" value="FAD_PCMH"/>
    <property type="match status" value="1"/>
</dbReference>
<dbReference type="InterPro" id="IPR016169">
    <property type="entry name" value="FAD-bd_PCMH_sub2"/>
</dbReference>
<keyword evidence="5" id="KW-0325">Glycoprotein</keyword>
<dbReference type="Pfam" id="PF08031">
    <property type="entry name" value="BBE"/>
    <property type="match status" value="1"/>
</dbReference>
<sequence>MRSVSVDLGSETAWVQAGATLGELYYGIAEKSGIHGFPAGTCPGVGVGGHFSGGGLGTLLRKHGLGCDNIVDAKLVDVNGRILERATMGDDLFWAIRGGGASFGVILSWKIKLVVVPPQVTVFAITKTLGEGALKLAYKWQHIVDKLHEDLFIRLFIQVASGSQTQGKKTIQVLFSSMFLGGVEILLPLMTQSFPELGLLQKDRTQMSWIESILYFAGHQYGESLETLLDRNHAVNQFFKGKSDFVKEPISEFGLQGIFQILLEEEKGYMILDPLGGKMNKISESETPFPHRLGNLYNIQYTVKWKEQENEVSMKHMQWIRKLYGYRTPYVSNSPRTAYINYIDLDLGRNKLDGNKSDYYTSAQMWGRMYFKANFDRSARVKSKVDPDNFFRNEQSIPPLPYQPAPVSRKLV</sequence>
<dbReference type="InterPro" id="IPR036318">
    <property type="entry name" value="FAD-bd_PCMH-like_sf"/>
</dbReference>
<evidence type="ECO:0000256" key="1">
    <source>
        <dbReference type="ARBA" id="ARBA00005466"/>
    </source>
</evidence>
<feature type="domain" description="FAD-binding PCMH-type" evidence="6">
    <location>
        <begin position="1"/>
        <end position="116"/>
    </location>
</feature>
<evidence type="ECO:0000256" key="2">
    <source>
        <dbReference type="ARBA" id="ARBA00022630"/>
    </source>
</evidence>
<evidence type="ECO:0000256" key="5">
    <source>
        <dbReference type="ARBA" id="ARBA00023180"/>
    </source>
</evidence>
<dbReference type="OrthoDB" id="407275at2759"/>
<evidence type="ECO:0000313" key="7">
    <source>
        <dbReference type="EMBL" id="KAF6166172.1"/>
    </source>
</evidence>
<evidence type="ECO:0000259" key="6">
    <source>
        <dbReference type="PROSITE" id="PS51387"/>
    </source>
</evidence>
<keyword evidence="4" id="KW-0274">FAD</keyword>